<dbReference type="Proteomes" id="UP001469553">
    <property type="component" value="Unassembled WGS sequence"/>
</dbReference>
<gene>
    <name evidence="1" type="ORF">AMECASPLE_037498</name>
</gene>
<proteinExistence type="predicted"/>
<organism evidence="1 2">
    <name type="scientific">Ameca splendens</name>
    <dbReference type="NCBI Taxonomy" id="208324"/>
    <lineage>
        <taxon>Eukaryota</taxon>
        <taxon>Metazoa</taxon>
        <taxon>Chordata</taxon>
        <taxon>Craniata</taxon>
        <taxon>Vertebrata</taxon>
        <taxon>Euteleostomi</taxon>
        <taxon>Actinopterygii</taxon>
        <taxon>Neopterygii</taxon>
        <taxon>Teleostei</taxon>
        <taxon>Neoteleostei</taxon>
        <taxon>Acanthomorphata</taxon>
        <taxon>Ovalentaria</taxon>
        <taxon>Atherinomorphae</taxon>
        <taxon>Cyprinodontiformes</taxon>
        <taxon>Goodeidae</taxon>
        <taxon>Ameca</taxon>
    </lineage>
</organism>
<keyword evidence="2" id="KW-1185">Reference proteome</keyword>
<evidence type="ECO:0000313" key="1">
    <source>
        <dbReference type="EMBL" id="MEQ2313036.1"/>
    </source>
</evidence>
<accession>A0ABV1A5W4</accession>
<protein>
    <submittedName>
        <fullName evidence="1">Uncharacterized protein</fullName>
    </submittedName>
</protein>
<dbReference type="EMBL" id="JAHRIP010081604">
    <property type="protein sequence ID" value="MEQ2313036.1"/>
    <property type="molecule type" value="Genomic_DNA"/>
</dbReference>
<reference evidence="1 2" key="1">
    <citation type="submission" date="2021-06" db="EMBL/GenBank/DDBJ databases">
        <authorList>
            <person name="Palmer J.M."/>
        </authorList>
    </citation>
    <scope>NUCLEOTIDE SEQUENCE [LARGE SCALE GENOMIC DNA]</scope>
    <source>
        <strain evidence="1 2">AS_MEX2019</strain>
        <tissue evidence="1">Muscle</tissue>
    </source>
</reference>
<evidence type="ECO:0000313" key="2">
    <source>
        <dbReference type="Proteomes" id="UP001469553"/>
    </source>
</evidence>
<feature type="non-terminal residue" evidence="1">
    <location>
        <position position="1"/>
    </location>
</feature>
<name>A0ABV1A5W4_9TELE</name>
<comment type="caution">
    <text evidence="1">The sequence shown here is derived from an EMBL/GenBank/DDBJ whole genome shotgun (WGS) entry which is preliminary data.</text>
</comment>
<sequence>KNYWQSVGYCIQCVCLTGYKHTGVIIRSVRSSILSSRSVRQKENVCTPTSFSLKK</sequence>